<name>A0A8D0H1T4_SPHPU</name>
<reference evidence="12" key="2">
    <citation type="submission" date="2025-09" db="UniProtKB">
        <authorList>
            <consortium name="Ensembl"/>
        </authorList>
    </citation>
    <scope>IDENTIFICATION</scope>
</reference>
<dbReference type="AlphaFoldDB" id="A0A8D0H1T4"/>
<keyword evidence="7" id="KW-0539">Nucleus</keyword>
<dbReference type="GO" id="GO:0000785">
    <property type="term" value="C:chromatin"/>
    <property type="evidence" value="ECO:0007669"/>
    <property type="project" value="Ensembl"/>
</dbReference>
<dbReference type="GO" id="GO:0005654">
    <property type="term" value="C:nucleoplasm"/>
    <property type="evidence" value="ECO:0007669"/>
    <property type="project" value="Ensembl"/>
</dbReference>
<feature type="compositionally biased region" description="Basic and acidic residues" evidence="10">
    <location>
        <begin position="97"/>
        <end position="108"/>
    </location>
</feature>
<keyword evidence="3 9" id="KW-0863">Zinc-finger</keyword>
<dbReference type="SMART" id="SM00692">
    <property type="entry name" value="DM3"/>
    <property type="match status" value="1"/>
</dbReference>
<keyword evidence="4" id="KW-0862">Zinc</keyword>
<feature type="compositionally biased region" description="Basic and acidic residues" evidence="10">
    <location>
        <begin position="138"/>
        <end position="151"/>
    </location>
</feature>
<keyword evidence="6 9" id="KW-0238">DNA-binding</keyword>
<dbReference type="PANTHER" id="PTHR46927:SF1">
    <property type="entry name" value="THAP DOMAIN-CONTAINING PROTEIN 5"/>
    <property type="match status" value="1"/>
</dbReference>
<reference evidence="12" key="1">
    <citation type="submission" date="2025-08" db="UniProtKB">
        <authorList>
            <consortium name="Ensembl"/>
        </authorList>
    </citation>
    <scope>IDENTIFICATION</scope>
</reference>
<evidence type="ECO:0000256" key="6">
    <source>
        <dbReference type="ARBA" id="ARBA00023125"/>
    </source>
</evidence>
<feature type="region of interest" description="Disordered" evidence="10">
    <location>
        <begin position="138"/>
        <end position="186"/>
    </location>
</feature>
<feature type="region of interest" description="Disordered" evidence="10">
    <location>
        <begin position="90"/>
        <end position="121"/>
    </location>
</feature>
<dbReference type="GO" id="GO:0045786">
    <property type="term" value="P:negative regulation of cell cycle"/>
    <property type="evidence" value="ECO:0007669"/>
    <property type="project" value="Ensembl"/>
</dbReference>
<evidence type="ECO:0000256" key="4">
    <source>
        <dbReference type="ARBA" id="ARBA00022833"/>
    </source>
</evidence>
<feature type="compositionally biased region" description="Acidic residues" evidence="10">
    <location>
        <begin position="109"/>
        <end position="119"/>
    </location>
</feature>
<accession>A0A8D0H1T4</accession>
<dbReference type="PROSITE" id="PS50950">
    <property type="entry name" value="ZF_THAP"/>
    <property type="match status" value="1"/>
</dbReference>
<evidence type="ECO:0000256" key="10">
    <source>
        <dbReference type="SAM" id="MobiDB-lite"/>
    </source>
</evidence>
<dbReference type="Proteomes" id="UP000694392">
    <property type="component" value="Unplaced"/>
</dbReference>
<evidence type="ECO:0000256" key="8">
    <source>
        <dbReference type="ARBA" id="ARBA00039526"/>
    </source>
</evidence>
<evidence type="ECO:0000256" key="2">
    <source>
        <dbReference type="ARBA" id="ARBA00022723"/>
    </source>
</evidence>
<dbReference type="GeneTree" id="ENSGT00940000162392"/>
<evidence type="ECO:0000256" key="5">
    <source>
        <dbReference type="ARBA" id="ARBA00023054"/>
    </source>
</evidence>
<evidence type="ECO:0000313" key="12">
    <source>
        <dbReference type="Ensembl" id="ENSSPUP00000013170.1"/>
    </source>
</evidence>
<evidence type="ECO:0000256" key="3">
    <source>
        <dbReference type="ARBA" id="ARBA00022771"/>
    </source>
</evidence>
<dbReference type="GO" id="GO:0002020">
    <property type="term" value="F:protease binding"/>
    <property type="evidence" value="ECO:0007669"/>
    <property type="project" value="Ensembl"/>
</dbReference>
<evidence type="ECO:0000256" key="1">
    <source>
        <dbReference type="ARBA" id="ARBA00004123"/>
    </source>
</evidence>
<evidence type="ECO:0000313" key="13">
    <source>
        <dbReference type="Proteomes" id="UP000694392"/>
    </source>
</evidence>
<comment type="subcellular location">
    <subcellularLocation>
        <location evidence="1">Nucleus</location>
    </subcellularLocation>
</comment>
<dbReference type="InterPro" id="IPR006612">
    <property type="entry name" value="THAP_Znf"/>
</dbReference>
<dbReference type="OMA" id="NMKRDAW"/>
<keyword evidence="13" id="KW-1185">Reference proteome</keyword>
<dbReference type="SMART" id="SM00980">
    <property type="entry name" value="THAP"/>
    <property type="match status" value="1"/>
</dbReference>
<feature type="domain" description="THAP-type" evidence="11">
    <location>
        <begin position="8"/>
        <end position="89"/>
    </location>
</feature>
<feature type="compositionally biased region" description="Polar residues" evidence="10">
    <location>
        <begin position="153"/>
        <end position="186"/>
    </location>
</feature>
<dbReference type="InterPro" id="IPR052224">
    <property type="entry name" value="THAP_domain_protein"/>
</dbReference>
<dbReference type="GO" id="GO:0008270">
    <property type="term" value="F:zinc ion binding"/>
    <property type="evidence" value="ECO:0007669"/>
    <property type="project" value="UniProtKB-KW"/>
</dbReference>
<organism evidence="12 13">
    <name type="scientific">Sphenodon punctatus</name>
    <name type="common">Tuatara</name>
    <name type="synonym">Hatteria punctata</name>
    <dbReference type="NCBI Taxonomy" id="8508"/>
    <lineage>
        <taxon>Eukaryota</taxon>
        <taxon>Metazoa</taxon>
        <taxon>Chordata</taxon>
        <taxon>Craniata</taxon>
        <taxon>Vertebrata</taxon>
        <taxon>Euteleostomi</taxon>
        <taxon>Lepidosauria</taxon>
        <taxon>Sphenodontia</taxon>
        <taxon>Sphenodontidae</taxon>
        <taxon>Sphenodon</taxon>
    </lineage>
</organism>
<keyword evidence="2" id="KW-0479">Metal-binding</keyword>
<dbReference type="Ensembl" id="ENSSPUT00000014045.1">
    <property type="protein sequence ID" value="ENSSPUP00000013170.1"/>
    <property type="gene ID" value="ENSSPUG00000010152.1"/>
</dbReference>
<keyword evidence="5" id="KW-0175">Coiled coil</keyword>
<evidence type="ECO:0000259" key="11">
    <source>
        <dbReference type="PROSITE" id="PS50950"/>
    </source>
</evidence>
<protein>
    <recommendedName>
        <fullName evidence="8">THAP domain-containing protein 5</fullName>
    </recommendedName>
</protein>
<dbReference type="Pfam" id="PF05485">
    <property type="entry name" value="THAP"/>
    <property type="match status" value="1"/>
</dbReference>
<dbReference type="GO" id="GO:0003677">
    <property type="term" value="F:DNA binding"/>
    <property type="evidence" value="ECO:0007669"/>
    <property type="project" value="UniProtKB-UniRule"/>
</dbReference>
<dbReference type="PANTHER" id="PTHR46927">
    <property type="entry name" value="AGAP005574-PA"/>
    <property type="match status" value="1"/>
</dbReference>
<evidence type="ECO:0000256" key="9">
    <source>
        <dbReference type="PROSITE-ProRule" id="PRU00309"/>
    </source>
</evidence>
<sequence>MVPFGGRVPSRPGACPRHAPLLRGVLLQEPGRFPLHDKERLEKWLRNMKRDTWTPSKHQLLCSDHFTPDSLDVRWGIRYLKHTAIPTIFSLPDDQEKDPSQNKTQEIKTEDDDEEEEEVSVIGESVNVSTALEPYSPKEKVTVESLDEKPKTINPSTLNKAPQNTHLQNTNSQEDTTALTNSPERHFQQTSPGLIAAALQNVETSNFHTSVENLVNCASTVLQSTDLDFNTSIENHISCTTTVLQTTNSEYLDSSLEFKNSVGPVTDQPTENLNSHITECSVEVQPASENAVLLRTITQTLEQLNGNEESVITIILPAECSKEPLLVGSSFMPAEQEFINVEEIEDGKPAYMTSFGANEILQTEHSYCRQDVDKEQLWQKITKLHSKITCLEIQERKTLGRLKSLEALIGQLKQENLLSEEKLKIVENCFTTFEVTMIQ</sequence>
<dbReference type="GO" id="GO:0000122">
    <property type="term" value="P:negative regulation of transcription by RNA polymerase II"/>
    <property type="evidence" value="ECO:0007669"/>
    <property type="project" value="Ensembl"/>
</dbReference>
<evidence type="ECO:0000256" key="7">
    <source>
        <dbReference type="ARBA" id="ARBA00023242"/>
    </source>
</evidence>
<proteinExistence type="predicted"/>
<dbReference type="SUPFAM" id="SSF57716">
    <property type="entry name" value="Glucocorticoid receptor-like (DNA-binding domain)"/>
    <property type="match status" value="1"/>
</dbReference>
<gene>
    <name evidence="12" type="primary">THAP5</name>
</gene>